<keyword evidence="2" id="KW-0032">Aminotransferase</keyword>
<dbReference type="GO" id="GO:1901605">
    <property type="term" value="P:alpha-amino acid metabolic process"/>
    <property type="evidence" value="ECO:0007669"/>
    <property type="project" value="TreeGrafter"/>
</dbReference>
<dbReference type="PANTHER" id="PTHR42790:SF19">
    <property type="entry name" value="KYNURENINE_ALPHA-AMINOADIPATE AMINOTRANSFERASE, MITOCHONDRIAL"/>
    <property type="match status" value="1"/>
</dbReference>
<keyword evidence="3" id="KW-0808">Transferase</keyword>
<dbReference type="PANTHER" id="PTHR42790">
    <property type="entry name" value="AMINOTRANSFERASE"/>
    <property type="match status" value="1"/>
</dbReference>
<dbReference type="Gene3D" id="3.40.640.10">
    <property type="entry name" value="Type I PLP-dependent aspartate aminotransferase-like (Major domain)"/>
    <property type="match status" value="1"/>
</dbReference>
<evidence type="ECO:0000256" key="1">
    <source>
        <dbReference type="ARBA" id="ARBA00001933"/>
    </source>
</evidence>
<dbReference type="CDD" id="cd00609">
    <property type="entry name" value="AAT_like"/>
    <property type="match status" value="1"/>
</dbReference>
<dbReference type="SUPFAM" id="SSF53383">
    <property type="entry name" value="PLP-dependent transferases"/>
    <property type="match status" value="1"/>
</dbReference>
<dbReference type="InterPro" id="IPR015424">
    <property type="entry name" value="PyrdxlP-dep_Trfase"/>
</dbReference>
<dbReference type="Pfam" id="PF00155">
    <property type="entry name" value="Aminotran_1_2"/>
    <property type="match status" value="1"/>
</dbReference>
<dbReference type="Gene3D" id="3.90.1150.10">
    <property type="entry name" value="Aspartate Aminotransferase, domain 1"/>
    <property type="match status" value="1"/>
</dbReference>
<dbReference type="AlphaFoldDB" id="A0A0F9RIT0"/>
<name>A0A0F9RIT0_9ZZZZ</name>
<evidence type="ECO:0000259" key="5">
    <source>
        <dbReference type="Pfam" id="PF00155"/>
    </source>
</evidence>
<organism evidence="6">
    <name type="scientific">marine sediment metagenome</name>
    <dbReference type="NCBI Taxonomy" id="412755"/>
    <lineage>
        <taxon>unclassified sequences</taxon>
        <taxon>metagenomes</taxon>
        <taxon>ecological metagenomes</taxon>
    </lineage>
</organism>
<evidence type="ECO:0000256" key="2">
    <source>
        <dbReference type="ARBA" id="ARBA00022576"/>
    </source>
</evidence>
<keyword evidence="4" id="KW-0663">Pyridoxal phosphate</keyword>
<reference evidence="6" key="1">
    <citation type="journal article" date="2015" name="Nature">
        <title>Complex archaea that bridge the gap between prokaryotes and eukaryotes.</title>
        <authorList>
            <person name="Spang A."/>
            <person name="Saw J.H."/>
            <person name="Jorgensen S.L."/>
            <person name="Zaremba-Niedzwiedzka K."/>
            <person name="Martijn J."/>
            <person name="Lind A.E."/>
            <person name="van Eijk R."/>
            <person name="Schleper C."/>
            <person name="Guy L."/>
            <person name="Ettema T.J."/>
        </authorList>
    </citation>
    <scope>NUCLEOTIDE SEQUENCE</scope>
</reference>
<protein>
    <recommendedName>
        <fullName evidence="5">Aminotransferase class I/classII large domain-containing protein</fullName>
    </recommendedName>
</protein>
<dbReference type="InterPro" id="IPR050859">
    <property type="entry name" value="Class-I_PLP-dep_aminotransf"/>
</dbReference>
<gene>
    <name evidence="6" type="ORF">LCGC14_0640000</name>
</gene>
<comment type="cofactor">
    <cofactor evidence="1">
        <name>pyridoxal 5'-phosphate</name>
        <dbReference type="ChEBI" id="CHEBI:597326"/>
    </cofactor>
</comment>
<dbReference type="GO" id="GO:0030170">
    <property type="term" value="F:pyridoxal phosphate binding"/>
    <property type="evidence" value="ECO:0007669"/>
    <property type="project" value="InterPro"/>
</dbReference>
<dbReference type="InterPro" id="IPR015421">
    <property type="entry name" value="PyrdxlP-dep_Trfase_major"/>
</dbReference>
<dbReference type="InterPro" id="IPR004839">
    <property type="entry name" value="Aminotransferase_I/II_large"/>
</dbReference>
<comment type="caution">
    <text evidence="6">The sequence shown here is derived from an EMBL/GenBank/DDBJ whole genome shotgun (WGS) entry which is preliminary data.</text>
</comment>
<accession>A0A0F9RIT0</accession>
<proteinExistence type="predicted"/>
<evidence type="ECO:0000256" key="4">
    <source>
        <dbReference type="ARBA" id="ARBA00022898"/>
    </source>
</evidence>
<sequence>MDTNLEKHLSCSNYYQSINILNGISTKYPHAISLASGSPDNAYSYQNHIKSGMAEFEEHCLKKEIDYNTVVHQYSPTKGIANEIIFQHLLTDYTIKVDSENIITTVGFQESVLIAILCIFQFPKECLIIPDPVFPGIAGAARLARIDIIPVPSEIFHNEMKLELLIRKINASGKKVKAIYTVPDFCNPSADTLTLMDRKNIINLAERYDFYILEDNAYTLFRFKGENISPIKQLSDQRVFYIGTFSKTLFPGLRVGYLATPKTSLSNNFSHLSTTIKTFTTVNTPPICQAIVAGILLKNDFSLREFNKERLETYKIRNKSIEINIKKNLSSRSLFSQNPMPKINGGFFRNLKLPFKFGTKELDECAKKFNVIVFPISCMSFFENTEKDFLIRISFVNNNEKKLSKALNNLFNFIDHKLVANDKNL</sequence>
<dbReference type="GO" id="GO:0008483">
    <property type="term" value="F:transaminase activity"/>
    <property type="evidence" value="ECO:0007669"/>
    <property type="project" value="UniProtKB-KW"/>
</dbReference>
<evidence type="ECO:0000313" key="6">
    <source>
        <dbReference type="EMBL" id="KKN49702.1"/>
    </source>
</evidence>
<dbReference type="InterPro" id="IPR015422">
    <property type="entry name" value="PyrdxlP-dep_Trfase_small"/>
</dbReference>
<dbReference type="EMBL" id="LAZR01001154">
    <property type="protein sequence ID" value="KKN49702.1"/>
    <property type="molecule type" value="Genomic_DNA"/>
</dbReference>
<feature type="domain" description="Aminotransferase class I/classII large" evidence="5">
    <location>
        <begin position="49"/>
        <end position="408"/>
    </location>
</feature>
<evidence type="ECO:0000256" key="3">
    <source>
        <dbReference type="ARBA" id="ARBA00022679"/>
    </source>
</evidence>